<proteinExistence type="predicted"/>
<keyword evidence="3" id="KW-1185">Reference proteome</keyword>
<evidence type="ECO:0000313" key="2">
    <source>
        <dbReference type="EMBL" id="SEJ12696.1"/>
    </source>
</evidence>
<dbReference type="Gene3D" id="3.90.1300.10">
    <property type="entry name" value="Amidase signature (AS) domain"/>
    <property type="match status" value="1"/>
</dbReference>
<dbReference type="EMBL" id="FNZH01000002">
    <property type="protein sequence ID" value="SEJ12696.1"/>
    <property type="molecule type" value="Genomic_DNA"/>
</dbReference>
<dbReference type="GO" id="GO:0012505">
    <property type="term" value="C:endomembrane system"/>
    <property type="evidence" value="ECO:0007669"/>
    <property type="project" value="TreeGrafter"/>
</dbReference>
<name>A0A1H6WAI1_9BACT</name>
<dbReference type="PIRSF" id="PIRSF001221">
    <property type="entry name" value="Amidase_fungi"/>
    <property type="match status" value="1"/>
</dbReference>
<feature type="domain" description="Amidase" evidence="1">
    <location>
        <begin position="81"/>
        <end position="509"/>
    </location>
</feature>
<sequence>MNKVKKYIATKTAETVSRRSFIEKVAVGTIGATYLPNIAKGLDKRLLIREFGTKAEPASIHYKSVTALAEMIRTKEVSALEVVQAYIDRIDAVNYQLNAVVMECFDRALDEAKKADQALAKGNSTGSLHGVPLTIKDSFMTEGVVSTGGTIGKMNFVPDADATVVARVRQQGGILLGKTNTPEFTLIGAVLGVNSTNNVIYGTSKNPYDLNKTTSGSSGGAGAIVAAGGAAFDIGTDWGGSVRGPSGTNGIAGIKPTSVRLPRTGHIVDYGGLFDAWQQPGPMARFVRDLDLLTPLMAGPDFKDAAVIPMPWPDYKTVDIAGLRVAFFSENGIARTDPATRDTVQKAAKWMEEVSLSVTEDCPRDLLVELGTIRRDLIIGDGWQWLKRATERAGSKTYGASLRQRLSEQGETISTERYTKLLEMQDANRSKMLQWFSDYDVLLCPVTNAPAGDINSGFSESSKYMDNPGESYTKPFNTCGWPGAVVRCGESAEGLPIGVQVVAQPWREDVALAVASYLEQKSGGWKMPPI</sequence>
<gene>
    <name evidence="2" type="ORF">SAMN05192553_102524</name>
</gene>
<dbReference type="InterPro" id="IPR052739">
    <property type="entry name" value="FAAH2"/>
</dbReference>
<organism evidence="2 3">
    <name type="scientific">Cyclobacterium xiamenense</name>
    <dbReference type="NCBI Taxonomy" id="1297121"/>
    <lineage>
        <taxon>Bacteria</taxon>
        <taxon>Pseudomonadati</taxon>
        <taxon>Bacteroidota</taxon>
        <taxon>Cytophagia</taxon>
        <taxon>Cytophagales</taxon>
        <taxon>Cyclobacteriaceae</taxon>
        <taxon>Cyclobacterium</taxon>
    </lineage>
</organism>
<reference evidence="3" key="1">
    <citation type="submission" date="2016-10" db="EMBL/GenBank/DDBJ databases">
        <authorList>
            <person name="Varghese N."/>
            <person name="Submissions S."/>
        </authorList>
    </citation>
    <scope>NUCLEOTIDE SEQUENCE [LARGE SCALE GENOMIC DNA]</scope>
    <source>
        <strain evidence="3">IBRC-M 10761</strain>
    </source>
</reference>
<dbReference type="OrthoDB" id="9811471at2"/>
<dbReference type="InterPro" id="IPR036928">
    <property type="entry name" value="AS_sf"/>
</dbReference>
<dbReference type="Proteomes" id="UP000199403">
    <property type="component" value="Unassembled WGS sequence"/>
</dbReference>
<evidence type="ECO:0000313" key="3">
    <source>
        <dbReference type="Proteomes" id="UP000199403"/>
    </source>
</evidence>
<dbReference type="AlphaFoldDB" id="A0A1H6WAI1"/>
<evidence type="ECO:0000259" key="1">
    <source>
        <dbReference type="Pfam" id="PF01425"/>
    </source>
</evidence>
<dbReference type="Pfam" id="PF01425">
    <property type="entry name" value="Amidase"/>
    <property type="match status" value="1"/>
</dbReference>
<dbReference type="InterPro" id="IPR023631">
    <property type="entry name" value="Amidase_dom"/>
</dbReference>
<dbReference type="SUPFAM" id="SSF75304">
    <property type="entry name" value="Amidase signature (AS) enzymes"/>
    <property type="match status" value="1"/>
</dbReference>
<dbReference type="STRING" id="1416801.SAMN05192553_102524"/>
<dbReference type="PANTHER" id="PTHR43372">
    <property type="entry name" value="FATTY-ACID AMIDE HYDROLASE"/>
    <property type="match status" value="1"/>
</dbReference>
<accession>A0A1H6WAI1</accession>
<dbReference type="RefSeq" id="WP_143057575.1">
    <property type="nucleotide sequence ID" value="NZ_FNZH01000002.1"/>
</dbReference>
<protein>
    <submittedName>
        <fullName evidence="2">Amidase</fullName>
    </submittedName>
</protein>
<dbReference type="PANTHER" id="PTHR43372:SF4">
    <property type="entry name" value="FATTY-ACID AMIDE HYDROLASE 2"/>
    <property type="match status" value="1"/>
</dbReference>